<name>A0A5C6FM19_9PLAN</name>
<accession>A0A5C6FM19</accession>
<dbReference type="RefSeq" id="WP_231604787.1">
    <property type="nucleotide sequence ID" value="NZ_SJPZ01000002.1"/>
</dbReference>
<dbReference type="Proteomes" id="UP000316476">
    <property type="component" value="Unassembled WGS sequence"/>
</dbReference>
<dbReference type="AlphaFoldDB" id="A0A5C6FM19"/>
<proteinExistence type="predicted"/>
<comment type="caution">
    <text evidence="1">The sequence shown here is derived from an EMBL/GenBank/DDBJ whole genome shotgun (WGS) entry which is preliminary data.</text>
</comment>
<reference evidence="1 2" key="1">
    <citation type="submission" date="2019-02" db="EMBL/GenBank/DDBJ databases">
        <title>Deep-cultivation of Planctomycetes and their phenomic and genomic characterization uncovers novel biology.</title>
        <authorList>
            <person name="Wiegand S."/>
            <person name="Jogler M."/>
            <person name="Boedeker C."/>
            <person name="Pinto D."/>
            <person name="Vollmers J."/>
            <person name="Rivas-Marin E."/>
            <person name="Kohn T."/>
            <person name="Peeters S.H."/>
            <person name="Heuer A."/>
            <person name="Rast P."/>
            <person name="Oberbeckmann S."/>
            <person name="Bunk B."/>
            <person name="Jeske O."/>
            <person name="Meyerdierks A."/>
            <person name="Storesund J.E."/>
            <person name="Kallscheuer N."/>
            <person name="Luecker S."/>
            <person name="Lage O.M."/>
            <person name="Pohl T."/>
            <person name="Merkel B.J."/>
            <person name="Hornburger P."/>
            <person name="Mueller R.-W."/>
            <person name="Bruemmer F."/>
            <person name="Labrenz M."/>
            <person name="Spormann A.M."/>
            <person name="Op Den Camp H."/>
            <person name="Overmann J."/>
            <person name="Amann R."/>
            <person name="Jetten M.S.M."/>
            <person name="Mascher T."/>
            <person name="Medema M.H."/>
            <person name="Devos D.P."/>
            <person name="Kaster A.-K."/>
            <person name="Ovreas L."/>
            <person name="Rohde M."/>
            <person name="Galperin M.Y."/>
            <person name="Jogler C."/>
        </authorList>
    </citation>
    <scope>NUCLEOTIDE SEQUENCE [LARGE SCALE GENOMIC DNA]</scope>
    <source>
        <strain evidence="1 2">V7</strain>
    </source>
</reference>
<organism evidence="1 2">
    <name type="scientific">Crateriforma conspicua</name>
    <dbReference type="NCBI Taxonomy" id="2527996"/>
    <lineage>
        <taxon>Bacteria</taxon>
        <taxon>Pseudomonadati</taxon>
        <taxon>Planctomycetota</taxon>
        <taxon>Planctomycetia</taxon>
        <taxon>Planctomycetales</taxon>
        <taxon>Planctomycetaceae</taxon>
        <taxon>Crateriforma</taxon>
    </lineage>
</organism>
<sequence length="99" mass="11217">MRPAVMHLRIDSRGTAHAIYDETIDLSAIGRLAIRRASHVEPEEGGTWRVDLSPVKGPRLGPFQRRSEALAAETEWLSRHWLLPKPLHSPWNQGDHNVP</sequence>
<evidence type="ECO:0000313" key="2">
    <source>
        <dbReference type="Proteomes" id="UP000316476"/>
    </source>
</evidence>
<gene>
    <name evidence="1" type="ORF">V7x_42540</name>
</gene>
<dbReference type="EMBL" id="SJPZ01000002">
    <property type="protein sequence ID" value="TWU62519.1"/>
    <property type="molecule type" value="Genomic_DNA"/>
</dbReference>
<evidence type="ECO:0000313" key="1">
    <source>
        <dbReference type="EMBL" id="TWU62519.1"/>
    </source>
</evidence>
<protein>
    <submittedName>
        <fullName evidence="1">Uncharacterized protein</fullName>
    </submittedName>
</protein>